<keyword evidence="1" id="KW-0732">Signal</keyword>
<comment type="caution">
    <text evidence="3">The sequence shown here is derived from an EMBL/GenBank/DDBJ whole genome shotgun (WGS) entry which is preliminary data.</text>
</comment>
<sequence length="542" mass="54078">MKNRKHSMSARMTGLGFAAAIGGAALLGAPATAQSADADAAITSHYQEVGGASSPLGEPVGAPYEIGPNGTAQDYQGGKIVYSQADGAKVMYGVILDKYLVLGGPASDIGYPTNDESDSTVAGAARFSEFSAPDGATIYWNPESGAWLVRGPIRTAWSHLGATDGVLGSPITDTTVVDGVYTQTFSGKDGTPVEVSWTKDGGFVTVPAAIAAELSGLDVSVPGLAPGSVVSGAANAPTVSVDAEASDADSDSNSKWWALPIGLAVAAGAGGLAMLAGRGNRSGGVAAPKVDAPTLKTPSADLHAPRAAADLDVKAPRLTSPNVDVTAPNVEAPNVDVKAPDLTAPNVGGISGKAAAAGVAGVAGAGVAGAAALSWLHAKGGAPDAQLDAALGGLGGVDAQNVTYVDALGSVPAGSGVDGLRFLIDENFSPQVAEGLRAQGYDAVHLRDVGADAGHNGQALLAASRGGRVLVTNELSYLDDLVASGSTAPSLLVMRRPGAKIAEQTSVIAACAPVITNALESGSLVTLDTERIRTRELPLRRN</sequence>
<dbReference type="InterPro" id="IPR013207">
    <property type="entry name" value="LGFP"/>
</dbReference>
<dbReference type="Pfam" id="PF18480">
    <property type="entry name" value="DUF5615"/>
    <property type="match status" value="1"/>
</dbReference>
<proteinExistence type="predicted"/>
<keyword evidence="4" id="KW-1185">Reference proteome</keyword>
<evidence type="ECO:0000256" key="1">
    <source>
        <dbReference type="SAM" id="SignalP"/>
    </source>
</evidence>
<feature type="signal peptide" evidence="1">
    <location>
        <begin position="1"/>
        <end position="35"/>
    </location>
</feature>
<dbReference type="Pfam" id="PF08310">
    <property type="entry name" value="LGFP"/>
    <property type="match status" value="2"/>
</dbReference>
<dbReference type="Proteomes" id="UP001595914">
    <property type="component" value="Unassembled WGS sequence"/>
</dbReference>
<gene>
    <name evidence="3" type="ORF">ACFO6S_15090</name>
</gene>
<evidence type="ECO:0000313" key="4">
    <source>
        <dbReference type="Proteomes" id="UP001595914"/>
    </source>
</evidence>
<organism evidence="3 4">
    <name type="scientific">Rhodococcus kronopolitis</name>
    <dbReference type="NCBI Taxonomy" id="1460226"/>
    <lineage>
        <taxon>Bacteria</taxon>
        <taxon>Bacillati</taxon>
        <taxon>Actinomycetota</taxon>
        <taxon>Actinomycetes</taxon>
        <taxon>Mycobacteriales</taxon>
        <taxon>Nocardiaceae</taxon>
        <taxon>Rhodococcus</taxon>
    </lineage>
</organism>
<feature type="domain" description="DUF5615" evidence="2">
    <location>
        <begin position="421"/>
        <end position="529"/>
    </location>
</feature>
<evidence type="ECO:0000313" key="3">
    <source>
        <dbReference type="EMBL" id="MFC4605023.1"/>
    </source>
</evidence>
<evidence type="ECO:0000259" key="2">
    <source>
        <dbReference type="Pfam" id="PF18480"/>
    </source>
</evidence>
<feature type="chain" id="PRO_5045967012" evidence="1">
    <location>
        <begin position="36"/>
        <end position="542"/>
    </location>
</feature>
<protein>
    <submittedName>
        <fullName evidence="3">DUF5615 family PIN-like protein</fullName>
    </submittedName>
</protein>
<dbReference type="RefSeq" id="WP_378418303.1">
    <property type="nucleotide sequence ID" value="NZ_JBHSFO010000009.1"/>
</dbReference>
<accession>A0ABV9FUV0</accession>
<reference evidence="4" key="1">
    <citation type="journal article" date="2019" name="Int. J. Syst. Evol. Microbiol.">
        <title>The Global Catalogue of Microorganisms (GCM) 10K type strain sequencing project: providing services to taxonomists for standard genome sequencing and annotation.</title>
        <authorList>
            <consortium name="The Broad Institute Genomics Platform"/>
            <consortium name="The Broad Institute Genome Sequencing Center for Infectious Disease"/>
            <person name="Wu L."/>
            <person name="Ma J."/>
        </authorList>
    </citation>
    <scope>NUCLEOTIDE SEQUENCE [LARGE SCALE GENOMIC DNA]</scope>
    <source>
        <strain evidence="4">CCUG 54520</strain>
    </source>
</reference>
<dbReference type="InterPro" id="IPR041049">
    <property type="entry name" value="DUF5615"/>
</dbReference>
<name>A0ABV9FUV0_9NOCA</name>
<dbReference type="EMBL" id="JBHSFO010000009">
    <property type="protein sequence ID" value="MFC4605023.1"/>
    <property type="molecule type" value="Genomic_DNA"/>
</dbReference>